<evidence type="ECO:0000313" key="3">
    <source>
        <dbReference type="Proteomes" id="UP000182471"/>
    </source>
</evidence>
<dbReference type="RefSeq" id="WP_022750068.1">
    <property type="nucleotide sequence ID" value="NZ_FOGW01000020.1"/>
</dbReference>
<dbReference type="AlphaFoldDB" id="A0A1H9TV76"/>
<proteinExistence type="predicted"/>
<name>A0A1H9TV76_9FIRM</name>
<dbReference type="OrthoDB" id="2066955at2"/>
<gene>
    <name evidence="2" type="ORF">SAMN02910429_01778</name>
</gene>
<keyword evidence="3" id="KW-1185">Reference proteome</keyword>
<accession>A0A1H9TV76</accession>
<reference evidence="3" key="1">
    <citation type="submission" date="2016-10" db="EMBL/GenBank/DDBJ databases">
        <authorList>
            <person name="Varghese N."/>
            <person name="Submissions S."/>
        </authorList>
    </citation>
    <scope>NUCLEOTIDE SEQUENCE [LARGE SCALE GENOMIC DNA]</scope>
    <source>
        <strain evidence="3">S1b</strain>
    </source>
</reference>
<feature type="region of interest" description="Disordered" evidence="1">
    <location>
        <begin position="72"/>
        <end position="112"/>
    </location>
</feature>
<sequence>MLEHDELNTLEILHRGYRVHQDLDTKAVYLKRKDHIVAKMPCRRPLDEESLRVRVDCYIELLRICEMIEEKKSRERKEKVRGPKKKEKEKEVNENSNLSNKNSVKARSYFRM</sequence>
<feature type="compositionally biased region" description="Low complexity" evidence="1">
    <location>
        <begin position="94"/>
        <end position="105"/>
    </location>
</feature>
<evidence type="ECO:0000256" key="1">
    <source>
        <dbReference type="SAM" id="MobiDB-lite"/>
    </source>
</evidence>
<evidence type="ECO:0000313" key="2">
    <source>
        <dbReference type="EMBL" id="SES00898.1"/>
    </source>
</evidence>
<feature type="compositionally biased region" description="Basic and acidic residues" evidence="1">
    <location>
        <begin position="72"/>
        <end position="93"/>
    </location>
</feature>
<protein>
    <submittedName>
        <fullName evidence="2">Uncharacterized protein</fullName>
    </submittedName>
</protein>
<dbReference type="Proteomes" id="UP000182471">
    <property type="component" value="Unassembled WGS sequence"/>
</dbReference>
<organism evidence="2 3">
    <name type="scientific">Lachnobacterium bovis</name>
    <dbReference type="NCBI Taxonomy" id="140626"/>
    <lineage>
        <taxon>Bacteria</taxon>
        <taxon>Bacillati</taxon>
        <taxon>Bacillota</taxon>
        <taxon>Clostridia</taxon>
        <taxon>Lachnospirales</taxon>
        <taxon>Lachnospiraceae</taxon>
        <taxon>Lachnobacterium</taxon>
    </lineage>
</organism>
<dbReference type="EMBL" id="FOGW01000020">
    <property type="protein sequence ID" value="SES00898.1"/>
    <property type="molecule type" value="Genomic_DNA"/>
</dbReference>